<evidence type="ECO:0000256" key="9">
    <source>
        <dbReference type="ARBA" id="ARBA00023239"/>
    </source>
</evidence>
<evidence type="ECO:0000256" key="5">
    <source>
        <dbReference type="ARBA" id="ARBA00022490"/>
    </source>
</evidence>
<comment type="similarity">
    <text evidence="3 13">Belongs to the DapA family.</text>
</comment>
<evidence type="ECO:0000256" key="4">
    <source>
        <dbReference type="ARBA" id="ARBA00012086"/>
    </source>
</evidence>
<evidence type="ECO:0000256" key="12">
    <source>
        <dbReference type="NCBIfam" id="TIGR00674"/>
    </source>
</evidence>
<dbReference type="InterPro" id="IPR013785">
    <property type="entry name" value="Aldolase_TIM"/>
</dbReference>
<keyword evidence="9 13" id="KW-0456">Lyase</keyword>
<dbReference type="InterPro" id="IPR002220">
    <property type="entry name" value="DapA-like"/>
</dbReference>
<evidence type="ECO:0000256" key="15">
    <source>
        <dbReference type="PIRSR" id="PIRSR001365-2"/>
    </source>
</evidence>
<comment type="pathway">
    <text evidence="2">Amino-acid biosynthesis; L-lysine biosynthesis via DAP pathway; (S)-tetrahydrodipicolinate from L-aspartate: step 3/4.</text>
</comment>
<proteinExistence type="inferred from homology"/>
<dbReference type="SUPFAM" id="SSF51569">
    <property type="entry name" value="Aldolase"/>
    <property type="match status" value="1"/>
</dbReference>
<evidence type="ECO:0000256" key="6">
    <source>
        <dbReference type="ARBA" id="ARBA00022605"/>
    </source>
</evidence>
<dbReference type="PROSITE" id="PS00666">
    <property type="entry name" value="DHDPS_2"/>
    <property type="match status" value="1"/>
</dbReference>
<dbReference type="CDD" id="cd00950">
    <property type="entry name" value="DHDPS"/>
    <property type="match status" value="1"/>
</dbReference>
<dbReference type="Gene3D" id="3.20.20.70">
    <property type="entry name" value="Aldolase class I"/>
    <property type="match status" value="1"/>
</dbReference>
<evidence type="ECO:0000256" key="8">
    <source>
        <dbReference type="ARBA" id="ARBA00023154"/>
    </source>
</evidence>
<evidence type="ECO:0000313" key="17">
    <source>
        <dbReference type="Proteomes" id="UP001161094"/>
    </source>
</evidence>
<keyword evidence="5" id="KW-0963">Cytoplasm</keyword>
<sequence>MPLTHVPLTDMPPTRMPLPSRFEGIWLPMVTPLRGGYVDMDAAQALARYYRNAGIAGLVLFGSTGEGNLLSLSEKIEMAQAIASDPHALPLIFGAGGVDTRGVATAIRRLDKHGPAGYLVPPPYYLGPSQAGILWHYRQIAWATERPIILYNIPKRTGVTMTVETMESLALLPNFSAVKECNPAVLAALNARGKLDALCGDDLSLLDHWLAGGRGAIPAAAHLFPERYVEIMRLAHAGQAQAARELFEPLRALIRLLFAEPNPAPIKRALAMQGLIADELRMPMMPASRDLTPRLQRAMNALQDLPSRLQTA</sequence>
<evidence type="ECO:0000313" key="16">
    <source>
        <dbReference type="EMBL" id="MDH0735974.1"/>
    </source>
</evidence>
<evidence type="ECO:0000256" key="2">
    <source>
        <dbReference type="ARBA" id="ARBA00005120"/>
    </source>
</evidence>
<feature type="active site" description="Schiff-base intermediate with substrate" evidence="14">
    <location>
        <position position="179"/>
    </location>
</feature>
<dbReference type="PANTHER" id="PTHR12128">
    <property type="entry name" value="DIHYDRODIPICOLINATE SYNTHASE"/>
    <property type="match status" value="1"/>
</dbReference>
<dbReference type="EC" id="4.3.3.7" evidence="4 12"/>
<dbReference type="PRINTS" id="PR00146">
    <property type="entry name" value="DHPICSNTHASE"/>
</dbReference>
<dbReference type="InterPro" id="IPR020625">
    <property type="entry name" value="Schiff_base-form_aldolases_AS"/>
</dbReference>
<comment type="function">
    <text evidence="1">Catalyzes the condensation of (S)-aspartate-beta-semialdehyde [(S)-ASA] and pyruvate to 4-hydroxy-tetrahydrodipicolinate (HTPA).</text>
</comment>
<keyword evidence="8" id="KW-0457">Lysine biosynthesis</keyword>
<dbReference type="GO" id="GO:0009089">
    <property type="term" value="P:lysine biosynthetic process via diaminopimelate"/>
    <property type="evidence" value="ECO:0007669"/>
    <property type="project" value="UniProtKB-UniRule"/>
</dbReference>
<feature type="binding site" evidence="15">
    <location>
        <position position="217"/>
    </location>
    <ligand>
        <name>pyruvate</name>
        <dbReference type="ChEBI" id="CHEBI:15361"/>
    </ligand>
</feature>
<dbReference type="GO" id="GO:0019877">
    <property type="term" value="P:diaminopimelate biosynthetic process"/>
    <property type="evidence" value="ECO:0007669"/>
    <property type="project" value="UniProtKB-KW"/>
</dbReference>
<evidence type="ECO:0000256" key="3">
    <source>
        <dbReference type="ARBA" id="ARBA00007592"/>
    </source>
</evidence>
<dbReference type="InterPro" id="IPR005263">
    <property type="entry name" value="DapA"/>
</dbReference>
<keyword evidence="6" id="KW-0028">Amino-acid biosynthesis</keyword>
<dbReference type="EMBL" id="JAOCDZ010000005">
    <property type="protein sequence ID" value="MDH0735974.1"/>
    <property type="molecule type" value="Genomic_DNA"/>
</dbReference>
<dbReference type="SMART" id="SM01130">
    <property type="entry name" value="DHDPS"/>
    <property type="match status" value="1"/>
</dbReference>
<dbReference type="RefSeq" id="WP_279994907.1">
    <property type="nucleotide sequence ID" value="NZ_JAOCDZ010000005.1"/>
</dbReference>
<dbReference type="Pfam" id="PF00701">
    <property type="entry name" value="DHDPS"/>
    <property type="match status" value="1"/>
</dbReference>
<keyword evidence="10" id="KW-0704">Schiff base</keyword>
<feature type="active site" description="Proton donor/acceptor" evidence="14">
    <location>
        <position position="151"/>
    </location>
</feature>
<protein>
    <recommendedName>
        <fullName evidence="4 12">4-hydroxy-tetrahydrodipicolinate synthase</fullName>
        <ecNumber evidence="4 12">4.3.3.7</ecNumber>
    </recommendedName>
</protein>
<dbReference type="InterPro" id="IPR020624">
    <property type="entry name" value="Schiff_base-form_aldolases_CS"/>
</dbReference>
<evidence type="ECO:0000256" key="14">
    <source>
        <dbReference type="PIRSR" id="PIRSR001365-1"/>
    </source>
</evidence>
<dbReference type="PROSITE" id="PS00665">
    <property type="entry name" value="DHDPS_1"/>
    <property type="match status" value="1"/>
</dbReference>
<dbReference type="NCBIfam" id="TIGR00674">
    <property type="entry name" value="dapA"/>
    <property type="match status" value="1"/>
</dbReference>
<feature type="binding site" evidence="15">
    <location>
        <position position="64"/>
    </location>
    <ligand>
        <name>pyruvate</name>
        <dbReference type="ChEBI" id="CHEBI:15361"/>
    </ligand>
</feature>
<dbReference type="PIRSF" id="PIRSF001365">
    <property type="entry name" value="DHDPS"/>
    <property type="match status" value="1"/>
</dbReference>
<dbReference type="AlphaFoldDB" id="A0AA42LL62"/>
<dbReference type="GO" id="GO:0008840">
    <property type="term" value="F:4-hydroxy-tetrahydrodipicolinate synthase activity"/>
    <property type="evidence" value="ECO:0007669"/>
    <property type="project" value="UniProtKB-UniRule"/>
</dbReference>
<evidence type="ECO:0000256" key="10">
    <source>
        <dbReference type="ARBA" id="ARBA00023270"/>
    </source>
</evidence>
<organism evidence="16 17">
    <name type="scientific">Achromobacter spanius</name>
    <dbReference type="NCBI Taxonomy" id="217203"/>
    <lineage>
        <taxon>Bacteria</taxon>
        <taxon>Pseudomonadati</taxon>
        <taxon>Pseudomonadota</taxon>
        <taxon>Betaproteobacteria</taxon>
        <taxon>Burkholderiales</taxon>
        <taxon>Alcaligenaceae</taxon>
        <taxon>Achromobacter</taxon>
    </lineage>
</organism>
<dbReference type="Proteomes" id="UP001161094">
    <property type="component" value="Unassembled WGS sequence"/>
</dbReference>
<evidence type="ECO:0000256" key="7">
    <source>
        <dbReference type="ARBA" id="ARBA00022915"/>
    </source>
</evidence>
<name>A0AA42LL62_9BURK</name>
<gene>
    <name evidence="16" type="primary">dapA</name>
    <name evidence="16" type="ORF">N5D93_09150</name>
</gene>
<comment type="catalytic activity">
    <reaction evidence="11">
        <text>L-aspartate 4-semialdehyde + pyruvate = (2S,4S)-4-hydroxy-2,3,4,5-tetrahydrodipicolinate + H2O + H(+)</text>
        <dbReference type="Rhea" id="RHEA:34171"/>
        <dbReference type="ChEBI" id="CHEBI:15361"/>
        <dbReference type="ChEBI" id="CHEBI:15377"/>
        <dbReference type="ChEBI" id="CHEBI:15378"/>
        <dbReference type="ChEBI" id="CHEBI:67139"/>
        <dbReference type="ChEBI" id="CHEBI:537519"/>
        <dbReference type="EC" id="4.3.3.7"/>
    </reaction>
</comment>
<evidence type="ECO:0000256" key="11">
    <source>
        <dbReference type="ARBA" id="ARBA00047836"/>
    </source>
</evidence>
<reference evidence="16" key="1">
    <citation type="submission" date="2022-09" db="EMBL/GenBank/DDBJ databases">
        <title>Intensive care unit water sources are persistently colonized with multi-drug resistant bacteria and are the site of extensive horizontal gene transfer of antibiotic resistance genes.</title>
        <authorList>
            <person name="Diorio-Toth L."/>
        </authorList>
    </citation>
    <scope>NUCLEOTIDE SEQUENCE</scope>
    <source>
        <strain evidence="16">GD03843</strain>
    </source>
</reference>
<keyword evidence="7" id="KW-0220">Diaminopimelate biosynthesis</keyword>
<comment type="caution">
    <text evidence="16">The sequence shown here is derived from an EMBL/GenBank/DDBJ whole genome shotgun (WGS) entry which is preliminary data.</text>
</comment>
<evidence type="ECO:0000256" key="1">
    <source>
        <dbReference type="ARBA" id="ARBA00003294"/>
    </source>
</evidence>
<evidence type="ECO:0000256" key="13">
    <source>
        <dbReference type="PIRNR" id="PIRNR001365"/>
    </source>
</evidence>
<accession>A0AA42LL62</accession>
<dbReference type="PANTHER" id="PTHR12128:SF66">
    <property type="entry name" value="4-HYDROXY-2-OXOGLUTARATE ALDOLASE, MITOCHONDRIAL"/>
    <property type="match status" value="1"/>
</dbReference>